<dbReference type="AlphaFoldDB" id="A0ABD2X7S4"/>
<protein>
    <recommendedName>
        <fullName evidence="1">Reverse transcriptase domain-containing protein</fullName>
    </recommendedName>
</protein>
<proteinExistence type="predicted"/>
<keyword evidence="3" id="KW-1185">Reference proteome</keyword>
<dbReference type="EMBL" id="JBJJXI010000045">
    <property type="protein sequence ID" value="KAL3401423.1"/>
    <property type="molecule type" value="Genomic_DNA"/>
</dbReference>
<dbReference type="InterPro" id="IPR000477">
    <property type="entry name" value="RT_dom"/>
</dbReference>
<dbReference type="Proteomes" id="UP001627154">
    <property type="component" value="Unassembled WGS sequence"/>
</dbReference>
<feature type="domain" description="Reverse transcriptase" evidence="1">
    <location>
        <begin position="1"/>
        <end position="162"/>
    </location>
</feature>
<sequence length="232" mass="26812">MILGKLVESGCTEDELRLWSSYFEDRWACMESVNGNVVWKRVERGCPQGSIGGPTLWNLCMNELLWSLEERGWKFAAFADDLTLVVEARTRAELMVNVRQSMSGVYEWGKKYGVEVSDQKTVMVQLKGSLDFGRDPMVRVQVEEQVRRIRVVDEMKLLGICMGEGMNVRPHIMSLREKVTNVVGKMKRVLRKDWRVKRKVWKVWIKGLFEAIVMYGPKCLGKINGTSMRERS</sequence>
<dbReference type="PROSITE" id="PS50878">
    <property type="entry name" value="RT_POL"/>
    <property type="match status" value="1"/>
</dbReference>
<dbReference type="InterPro" id="IPR043502">
    <property type="entry name" value="DNA/RNA_pol_sf"/>
</dbReference>
<dbReference type="GO" id="GO:0071897">
    <property type="term" value="P:DNA biosynthetic process"/>
    <property type="evidence" value="ECO:0007669"/>
    <property type="project" value="UniProtKB-ARBA"/>
</dbReference>
<dbReference type="SUPFAM" id="SSF56672">
    <property type="entry name" value="DNA/RNA polymerases"/>
    <property type="match status" value="1"/>
</dbReference>
<accession>A0ABD2X7S4</accession>
<gene>
    <name evidence="2" type="ORF">TKK_005269</name>
</gene>
<evidence type="ECO:0000313" key="3">
    <source>
        <dbReference type="Proteomes" id="UP001627154"/>
    </source>
</evidence>
<reference evidence="2 3" key="1">
    <citation type="journal article" date="2024" name="bioRxiv">
        <title>A reference genome for Trichogramma kaykai: A tiny desert-dwelling parasitoid wasp with competing sex-ratio distorters.</title>
        <authorList>
            <person name="Culotta J."/>
            <person name="Lindsey A.R."/>
        </authorList>
    </citation>
    <scope>NUCLEOTIDE SEQUENCE [LARGE SCALE GENOMIC DNA]</scope>
    <source>
        <strain evidence="2 3">KSX58</strain>
    </source>
</reference>
<name>A0ABD2X7S4_9HYME</name>
<dbReference type="PANTHER" id="PTHR33332">
    <property type="entry name" value="REVERSE TRANSCRIPTASE DOMAIN-CONTAINING PROTEIN"/>
    <property type="match status" value="1"/>
</dbReference>
<dbReference type="Pfam" id="PF00078">
    <property type="entry name" value="RVT_1"/>
    <property type="match status" value="1"/>
</dbReference>
<evidence type="ECO:0000313" key="2">
    <source>
        <dbReference type="EMBL" id="KAL3401423.1"/>
    </source>
</evidence>
<organism evidence="2 3">
    <name type="scientific">Trichogramma kaykai</name>
    <dbReference type="NCBI Taxonomy" id="54128"/>
    <lineage>
        <taxon>Eukaryota</taxon>
        <taxon>Metazoa</taxon>
        <taxon>Ecdysozoa</taxon>
        <taxon>Arthropoda</taxon>
        <taxon>Hexapoda</taxon>
        <taxon>Insecta</taxon>
        <taxon>Pterygota</taxon>
        <taxon>Neoptera</taxon>
        <taxon>Endopterygota</taxon>
        <taxon>Hymenoptera</taxon>
        <taxon>Apocrita</taxon>
        <taxon>Proctotrupomorpha</taxon>
        <taxon>Chalcidoidea</taxon>
        <taxon>Trichogrammatidae</taxon>
        <taxon>Trichogramma</taxon>
    </lineage>
</organism>
<comment type="caution">
    <text evidence="2">The sequence shown here is derived from an EMBL/GenBank/DDBJ whole genome shotgun (WGS) entry which is preliminary data.</text>
</comment>
<evidence type="ECO:0000259" key="1">
    <source>
        <dbReference type="PROSITE" id="PS50878"/>
    </source>
</evidence>